<keyword evidence="4" id="KW-0808">Transferase</keyword>
<evidence type="ECO:0000313" key="4">
    <source>
        <dbReference type="EMBL" id="GEZ87394.1"/>
    </source>
</evidence>
<feature type="compositionally biased region" description="Basic and acidic residues" evidence="2">
    <location>
        <begin position="132"/>
        <end position="142"/>
    </location>
</feature>
<comment type="caution">
    <text evidence="4">The sequence shown here is derived from an EMBL/GenBank/DDBJ whole genome shotgun (WGS) entry which is preliminary data.</text>
</comment>
<keyword evidence="1" id="KW-0862">Zinc</keyword>
<dbReference type="GO" id="GO:0003676">
    <property type="term" value="F:nucleic acid binding"/>
    <property type="evidence" value="ECO:0007669"/>
    <property type="project" value="InterPro"/>
</dbReference>
<accession>A0A699IUL0</accession>
<dbReference type="InterPro" id="IPR032567">
    <property type="entry name" value="RTL1-rel"/>
</dbReference>
<protein>
    <submittedName>
        <fullName evidence="4">Putative reverse transcriptase domain-containing protein</fullName>
    </submittedName>
</protein>
<dbReference type="InterPro" id="IPR043502">
    <property type="entry name" value="DNA/RNA_pol_sf"/>
</dbReference>
<feature type="compositionally biased region" description="Acidic residues" evidence="2">
    <location>
        <begin position="38"/>
        <end position="51"/>
    </location>
</feature>
<dbReference type="EMBL" id="BKCJ010335597">
    <property type="protein sequence ID" value="GEZ87394.1"/>
    <property type="molecule type" value="Genomic_DNA"/>
</dbReference>
<evidence type="ECO:0000259" key="3">
    <source>
        <dbReference type="PROSITE" id="PS50158"/>
    </source>
</evidence>
<sequence>MPPEDDVFPAVEQPLPIAATPTVDSPGYILEFDPKGDPEEDDKEDLEEDPADYPVNSTVVALPAVDHIPSEEVTEPLPQIPYPPLPIPSPPPGSLTHIVIPESCLLLWKRLRFASPTPSQEVEESSAAGAARQDEPAVARDDPYSLVREEIYGFVDRDELVGAIEEIAPTTNQRVTDLSIVVEQETTIMDRHVHRRLAVMIEREARIAREAWGLSMDASDNARLDVMSLRTTSTLGLKVRLITKENLMTPPGTTITNQTRGKTLEELMLQGMVTGEHTKGLDLCVPNNSPKCQHWANQRGNVCFECGAQGHFKKECLKLKNNNNRGNQVGNAKAQEKVYAVGKAGANPNNNVVTAWAPYRLAPSEMKELVEQLQELMDKGFIRPSSSPWGAPVMFVKKKDGSFWMCIDYRELNKLTVKNRYLLPRIDDLFDQL</sequence>
<keyword evidence="4" id="KW-0695">RNA-directed DNA polymerase</keyword>
<dbReference type="PANTHER" id="PTHR15503">
    <property type="entry name" value="LDOC1 RELATED"/>
    <property type="match status" value="1"/>
</dbReference>
<dbReference type="PANTHER" id="PTHR15503:SF45">
    <property type="entry name" value="RNA-DIRECTED DNA POLYMERASE HOMOLOG"/>
    <property type="match status" value="1"/>
</dbReference>
<gene>
    <name evidence="4" type="ORF">Tci_559367</name>
</gene>
<proteinExistence type="predicted"/>
<dbReference type="SUPFAM" id="SSF56672">
    <property type="entry name" value="DNA/RNA polymerases"/>
    <property type="match status" value="1"/>
</dbReference>
<feature type="region of interest" description="Disordered" evidence="2">
    <location>
        <begin position="119"/>
        <end position="142"/>
    </location>
</feature>
<feature type="region of interest" description="Disordered" evidence="2">
    <location>
        <begin position="1"/>
        <end position="54"/>
    </location>
</feature>
<keyword evidence="1" id="KW-0479">Metal-binding</keyword>
<keyword evidence="4" id="KW-0548">Nucleotidyltransferase</keyword>
<dbReference type="InterPro" id="IPR001878">
    <property type="entry name" value="Znf_CCHC"/>
</dbReference>
<feature type="domain" description="CCHC-type" evidence="3">
    <location>
        <begin position="303"/>
        <end position="316"/>
    </location>
</feature>
<name>A0A699IUL0_TANCI</name>
<keyword evidence="1" id="KW-0863">Zinc-finger</keyword>
<dbReference type="Gene3D" id="3.10.10.10">
    <property type="entry name" value="HIV Type 1 Reverse Transcriptase, subunit A, domain 1"/>
    <property type="match status" value="1"/>
</dbReference>
<dbReference type="PROSITE" id="PS50158">
    <property type="entry name" value="ZF_CCHC"/>
    <property type="match status" value="1"/>
</dbReference>
<dbReference type="CDD" id="cd01647">
    <property type="entry name" value="RT_LTR"/>
    <property type="match status" value="1"/>
</dbReference>
<reference evidence="4" key="1">
    <citation type="journal article" date="2019" name="Sci. Rep.">
        <title>Draft genome of Tanacetum cinerariifolium, the natural source of mosquito coil.</title>
        <authorList>
            <person name="Yamashiro T."/>
            <person name="Shiraishi A."/>
            <person name="Satake H."/>
            <person name="Nakayama K."/>
        </authorList>
    </citation>
    <scope>NUCLEOTIDE SEQUENCE</scope>
</reference>
<organism evidence="4">
    <name type="scientific">Tanacetum cinerariifolium</name>
    <name type="common">Dalmatian daisy</name>
    <name type="synonym">Chrysanthemum cinerariifolium</name>
    <dbReference type="NCBI Taxonomy" id="118510"/>
    <lineage>
        <taxon>Eukaryota</taxon>
        <taxon>Viridiplantae</taxon>
        <taxon>Streptophyta</taxon>
        <taxon>Embryophyta</taxon>
        <taxon>Tracheophyta</taxon>
        <taxon>Spermatophyta</taxon>
        <taxon>Magnoliopsida</taxon>
        <taxon>eudicotyledons</taxon>
        <taxon>Gunneridae</taxon>
        <taxon>Pentapetalae</taxon>
        <taxon>asterids</taxon>
        <taxon>campanulids</taxon>
        <taxon>Asterales</taxon>
        <taxon>Asteraceae</taxon>
        <taxon>Asteroideae</taxon>
        <taxon>Anthemideae</taxon>
        <taxon>Anthemidinae</taxon>
        <taxon>Tanacetum</taxon>
    </lineage>
</organism>
<evidence type="ECO:0000256" key="2">
    <source>
        <dbReference type="SAM" id="MobiDB-lite"/>
    </source>
</evidence>
<evidence type="ECO:0000256" key="1">
    <source>
        <dbReference type="PROSITE-ProRule" id="PRU00047"/>
    </source>
</evidence>
<dbReference type="AlphaFoldDB" id="A0A699IUL0"/>
<dbReference type="GO" id="GO:0003964">
    <property type="term" value="F:RNA-directed DNA polymerase activity"/>
    <property type="evidence" value="ECO:0007669"/>
    <property type="project" value="UniProtKB-KW"/>
</dbReference>
<dbReference type="Gene3D" id="4.10.60.10">
    <property type="entry name" value="Zinc finger, CCHC-type"/>
    <property type="match status" value="1"/>
</dbReference>
<dbReference type="GO" id="GO:0008270">
    <property type="term" value="F:zinc ion binding"/>
    <property type="evidence" value="ECO:0007669"/>
    <property type="project" value="UniProtKB-KW"/>
</dbReference>